<dbReference type="Pfam" id="PF00528">
    <property type="entry name" value="BPD_transp_1"/>
    <property type="match status" value="1"/>
</dbReference>
<comment type="caution">
    <text evidence="9">The sequence shown here is derived from an EMBL/GenBank/DDBJ whole genome shotgun (WGS) entry which is preliminary data.</text>
</comment>
<accession>A0ABX1ZR33</accession>
<dbReference type="InterPro" id="IPR000515">
    <property type="entry name" value="MetI-like"/>
</dbReference>
<sequence>MRRCAKWRGGHSFVLSWLRNKEGVAALCFLLPSVTGFVVFFLLPFGMGFYYSLLDSPVDGSFTGLTNYRDLLGNPMFRRAAVNTSLFTGICVPLNMLLSLGLAMLLNRKLPFRSTYRIAFLTPLVIPVASVVLVWKALFDLHGSLNGLLAGWGFVPKDWMESEAALFVVMIVYLWKNIGYNMILFLAGLQNIPNDYYEAASIDGAGRFRQWRSITLIYLTPTAFFVLLMSIINSFKVFRETYLIAGEYPDASIYMLQHYMNNMFKALDYQKLTSAAFLMALGIVLLVWFIFLIERRISKMFG</sequence>
<keyword evidence="3" id="KW-1003">Cell membrane</keyword>
<feature type="transmembrane region" description="Helical" evidence="7">
    <location>
        <begin position="216"/>
        <end position="235"/>
    </location>
</feature>
<organism evidence="9 10">
    <name type="scientific">Paenibacillus planticolens</name>
    <dbReference type="NCBI Taxonomy" id="2654976"/>
    <lineage>
        <taxon>Bacteria</taxon>
        <taxon>Bacillati</taxon>
        <taxon>Bacillota</taxon>
        <taxon>Bacilli</taxon>
        <taxon>Bacillales</taxon>
        <taxon>Paenibacillaceae</taxon>
        <taxon>Paenibacillus</taxon>
    </lineage>
</organism>
<feature type="domain" description="ABC transmembrane type-1" evidence="8">
    <location>
        <begin position="81"/>
        <end position="294"/>
    </location>
</feature>
<feature type="transmembrane region" description="Helical" evidence="7">
    <location>
        <begin position="272"/>
        <end position="293"/>
    </location>
</feature>
<dbReference type="SUPFAM" id="SSF161098">
    <property type="entry name" value="MetI-like"/>
    <property type="match status" value="1"/>
</dbReference>
<comment type="subcellular location">
    <subcellularLocation>
        <location evidence="1 7">Cell membrane</location>
        <topology evidence="1 7">Multi-pass membrane protein</topology>
    </subcellularLocation>
</comment>
<dbReference type="PANTHER" id="PTHR30193">
    <property type="entry name" value="ABC TRANSPORTER PERMEASE PROTEIN"/>
    <property type="match status" value="1"/>
</dbReference>
<evidence type="ECO:0000256" key="7">
    <source>
        <dbReference type="RuleBase" id="RU363032"/>
    </source>
</evidence>
<dbReference type="Gene3D" id="1.10.3720.10">
    <property type="entry name" value="MetI-like"/>
    <property type="match status" value="1"/>
</dbReference>
<dbReference type="PROSITE" id="PS50928">
    <property type="entry name" value="ABC_TM1"/>
    <property type="match status" value="1"/>
</dbReference>
<dbReference type="PANTHER" id="PTHR30193:SF37">
    <property type="entry name" value="INNER MEMBRANE ABC TRANSPORTER PERMEASE PROTEIN YCJO"/>
    <property type="match status" value="1"/>
</dbReference>
<dbReference type="CDD" id="cd06261">
    <property type="entry name" value="TM_PBP2"/>
    <property type="match status" value="1"/>
</dbReference>
<keyword evidence="10" id="KW-1185">Reference proteome</keyword>
<evidence type="ECO:0000256" key="1">
    <source>
        <dbReference type="ARBA" id="ARBA00004651"/>
    </source>
</evidence>
<comment type="similarity">
    <text evidence="7">Belongs to the binding-protein-dependent transport system permease family.</text>
</comment>
<keyword evidence="2 7" id="KW-0813">Transport</keyword>
<keyword evidence="5 7" id="KW-1133">Transmembrane helix</keyword>
<gene>
    <name evidence="9" type="ORF">GC097_19350</name>
</gene>
<dbReference type="InterPro" id="IPR035906">
    <property type="entry name" value="MetI-like_sf"/>
</dbReference>
<evidence type="ECO:0000256" key="3">
    <source>
        <dbReference type="ARBA" id="ARBA00022475"/>
    </source>
</evidence>
<protein>
    <submittedName>
        <fullName evidence="9">ABC transporter permease subunit</fullName>
    </submittedName>
</protein>
<evidence type="ECO:0000313" key="10">
    <source>
        <dbReference type="Proteomes" id="UP000618579"/>
    </source>
</evidence>
<reference evidence="9 10" key="1">
    <citation type="submission" date="2019-10" db="EMBL/GenBank/DDBJ databases">
        <title>Description of Paenibacillus pedi sp. nov.</title>
        <authorList>
            <person name="Carlier A."/>
            <person name="Qi S."/>
        </authorList>
    </citation>
    <scope>NUCLEOTIDE SEQUENCE [LARGE SCALE GENOMIC DNA]</scope>
    <source>
        <strain evidence="9 10">LMG 31457</strain>
    </source>
</reference>
<name>A0ABX1ZR33_9BACL</name>
<evidence type="ECO:0000256" key="6">
    <source>
        <dbReference type="ARBA" id="ARBA00023136"/>
    </source>
</evidence>
<keyword evidence="4 7" id="KW-0812">Transmembrane</keyword>
<dbReference type="InterPro" id="IPR051393">
    <property type="entry name" value="ABC_transporter_permease"/>
</dbReference>
<proteinExistence type="inferred from homology"/>
<dbReference type="Proteomes" id="UP000618579">
    <property type="component" value="Unassembled WGS sequence"/>
</dbReference>
<keyword evidence="6 7" id="KW-0472">Membrane</keyword>
<evidence type="ECO:0000256" key="5">
    <source>
        <dbReference type="ARBA" id="ARBA00022989"/>
    </source>
</evidence>
<evidence type="ECO:0000256" key="2">
    <source>
        <dbReference type="ARBA" id="ARBA00022448"/>
    </source>
</evidence>
<feature type="transmembrane region" description="Helical" evidence="7">
    <location>
        <begin position="86"/>
        <end position="106"/>
    </location>
</feature>
<feature type="transmembrane region" description="Helical" evidence="7">
    <location>
        <begin position="24"/>
        <end position="51"/>
    </location>
</feature>
<feature type="transmembrane region" description="Helical" evidence="7">
    <location>
        <begin position="118"/>
        <end position="139"/>
    </location>
</feature>
<evidence type="ECO:0000256" key="4">
    <source>
        <dbReference type="ARBA" id="ARBA00022692"/>
    </source>
</evidence>
<evidence type="ECO:0000313" key="9">
    <source>
        <dbReference type="EMBL" id="NOV02168.1"/>
    </source>
</evidence>
<evidence type="ECO:0000259" key="8">
    <source>
        <dbReference type="PROSITE" id="PS50928"/>
    </source>
</evidence>
<dbReference type="EMBL" id="WHNZ01000042">
    <property type="protein sequence ID" value="NOV02168.1"/>
    <property type="molecule type" value="Genomic_DNA"/>
</dbReference>